<evidence type="ECO:0000313" key="2">
    <source>
        <dbReference type="EMBL" id="THV00493.1"/>
    </source>
</evidence>
<name>A0A4S8MD71_DENBC</name>
<keyword evidence="3" id="KW-1185">Reference proteome</keyword>
<gene>
    <name evidence="2" type="ORF">K435DRAFT_964029</name>
</gene>
<reference evidence="2 3" key="1">
    <citation type="journal article" date="2019" name="Nat. Ecol. Evol.">
        <title>Megaphylogeny resolves global patterns of mushroom evolution.</title>
        <authorList>
            <person name="Varga T."/>
            <person name="Krizsan K."/>
            <person name="Foldi C."/>
            <person name="Dima B."/>
            <person name="Sanchez-Garcia M."/>
            <person name="Sanchez-Ramirez S."/>
            <person name="Szollosi G.J."/>
            <person name="Szarkandi J.G."/>
            <person name="Papp V."/>
            <person name="Albert L."/>
            <person name="Andreopoulos W."/>
            <person name="Angelini C."/>
            <person name="Antonin V."/>
            <person name="Barry K.W."/>
            <person name="Bougher N.L."/>
            <person name="Buchanan P."/>
            <person name="Buyck B."/>
            <person name="Bense V."/>
            <person name="Catcheside P."/>
            <person name="Chovatia M."/>
            <person name="Cooper J."/>
            <person name="Damon W."/>
            <person name="Desjardin D."/>
            <person name="Finy P."/>
            <person name="Geml J."/>
            <person name="Haridas S."/>
            <person name="Hughes K."/>
            <person name="Justo A."/>
            <person name="Karasinski D."/>
            <person name="Kautmanova I."/>
            <person name="Kiss B."/>
            <person name="Kocsube S."/>
            <person name="Kotiranta H."/>
            <person name="LaButti K.M."/>
            <person name="Lechner B.E."/>
            <person name="Liimatainen K."/>
            <person name="Lipzen A."/>
            <person name="Lukacs Z."/>
            <person name="Mihaltcheva S."/>
            <person name="Morgado L.N."/>
            <person name="Niskanen T."/>
            <person name="Noordeloos M.E."/>
            <person name="Ohm R.A."/>
            <person name="Ortiz-Santana B."/>
            <person name="Ovrebo C."/>
            <person name="Racz N."/>
            <person name="Riley R."/>
            <person name="Savchenko A."/>
            <person name="Shiryaev A."/>
            <person name="Soop K."/>
            <person name="Spirin V."/>
            <person name="Szebenyi C."/>
            <person name="Tomsovsky M."/>
            <person name="Tulloss R.E."/>
            <person name="Uehling J."/>
            <person name="Grigoriev I.V."/>
            <person name="Vagvolgyi C."/>
            <person name="Papp T."/>
            <person name="Martin F.M."/>
            <person name="Miettinen O."/>
            <person name="Hibbett D.S."/>
            <person name="Nagy L.G."/>
        </authorList>
    </citation>
    <scope>NUCLEOTIDE SEQUENCE [LARGE SCALE GENOMIC DNA]</scope>
    <source>
        <strain evidence="2 3">CBS 962.96</strain>
    </source>
</reference>
<protein>
    <submittedName>
        <fullName evidence="2">Uncharacterized protein</fullName>
    </submittedName>
</protein>
<organism evidence="2 3">
    <name type="scientific">Dendrothele bispora (strain CBS 962.96)</name>
    <dbReference type="NCBI Taxonomy" id="1314807"/>
    <lineage>
        <taxon>Eukaryota</taxon>
        <taxon>Fungi</taxon>
        <taxon>Dikarya</taxon>
        <taxon>Basidiomycota</taxon>
        <taxon>Agaricomycotina</taxon>
        <taxon>Agaricomycetes</taxon>
        <taxon>Agaricomycetidae</taxon>
        <taxon>Agaricales</taxon>
        <taxon>Agaricales incertae sedis</taxon>
        <taxon>Dendrothele</taxon>
    </lineage>
</organism>
<dbReference type="Proteomes" id="UP000297245">
    <property type="component" value="Unassembled WGS sequence"/>
</dbReference>
<accession>A0A4S8MD71</accession>
<proteinExistence type="predicted"/>
<dbReference type="AlphaFoldDB" id="A0A4S8MD71"/>
<feature type="region of interest" description="Disordered" evidence="1">
    <location>
        <begin position="1"/>
        <end position="50"/>
    </location>
</feature>
<evidence type="ECO:0000313" key="3">
    <source>
        <dbReference type="Proteomes" id="UP000297245"/>
    </source>
</evidence>
<dbReference type="EMBL" id="ML179103">
    <property type="protein sequence ID" value="THV00493.1"/>
    <property type="molecule type" value="Genomic_DNA"/>
</dbReference>
<sequence>MASTTRPSNPDFVSVRSGGVQRRHSWDADSHVRARTTSPSSPPKLNFDNSANPLRAVSAMNTFSRVTTQTQIQMFNESRNTRFTRSTVNNVGGDDRRHNDIYNLRFQNIRANISGNTNITLNFGQEHQAVIDSAQPIQAQEKNIPGGIALGLTHPIYVFIAGSFFF</sequence>
<evidence type="ECO:0000256" key="1">
    <source>
        <dbReference type="SAM" id="MobiDB-lite"/>
    </source>
</evidence>
<dbReference type="OrthoDB" id="3122258at2759"/>